<feature type="region of interest" description="Disordered" evidence="1">
    <location>
        <begin position="163"/>
        <end position="187"/>
    </location>
</feature>
<evidence type="ECO:0000313" key="4">
    <source>
        <dbReference type="Proteomes" id="UP000003481"/>
    </source>
</evidence>
<dbReference type="EMBL" id="CP001464">
    <property type="protein sequence ID" value="ACN53148.1"/>
    <property type="molecule type" value="Genomic_DNA"/>
</dbReference>
<reference evidence="2 4" key="1">
    <citation type="journal article" date="2012" name="J. Bacteriol.">
        <title>Whole-Genome Sequences of Borrelia bissettii, Borrelia valaisiana, and Borrelia spielmanii.</title>
        <authorList>
            <person name="Schutzer S.E."/>
            <person name="Fraser-Liggett C.M."/>
            <person name="Qiu W.G."/>
            <person name="Kraiczy P."/>
            <person name="Mongodin E.F."/>
            <person name="Dunn J.J."/>
            <person name="Luft B.J."/>
            <person name="Casjens S.R."/>
        </authorList>
    </citation>
    <scope>NUCLEOTIDE SEQUENCE [LARGE SCALE GENOMIC DNA]</scope>
    <source>
        <strain evidence="2 4">A14S</strain>
        <plasmid evidence="3 4">A14S_lp36</plasmid>
        <plasmid evidence="2 4">A14S_lp38</plasmid>
    </source>
</reference>
<dbReference type="Proteomes" id="UP000003481">
    <property type="component" value="Plasmid A14S_lp38"/>
</dbReference>
<dbReference type="AlphaFoldDB" id="C0RBJ3"/>
<gene>
    <name evidence="2" type="ORF">BSPA14S_J0001</name>
    <name evidence="3" type="ORF">BSPA14S_K0040</name>
</gene>
<sequence length="204" mass="23521">MYKRFVFIFYVICFLVSCDAFKNNDQNRLLQDVESVGSMNLKSDWKSNLGLSNEELDTLTFFVNALKSELPKAYTGAAHFDFYLKGDIFQIEDYVKRFLFKLKDKGKVKELIGHIQYGRNNQPNVGGRDEKLGIDAKEHYRIERRLAGVFDNYFMYLNSPSQSLQENSVEPSPPPPPPISGDAEDKTLNDIKDVCYELRRGSHQ</sequence>
<proteinExistence type="predicted"/>
<accession>C0RBJ3</accession>
<evidence type="ECO:0000256" key="1">
    <source>
        <dbReference type="SAM" id="MobiDB-lite"/>
    </source>
</evidence>
<name>C0RBJ3_9SPIR</name>
<dbReference type="Proteomes" id="UP000003481">
    <property type="component" value="Plasmid A14S_lp36"/>
</dbReference>
<evidence type="ECO:0000313" key="3">
    <source>
        <dbReference type="EMBL" id="ACN53216.1"/>
    </source>
</evidence>
<geneLocation type="plasmid" evidence="3 4">
    <name>A14S_lp36</name>
</geneLocation>
<protein>
    <submittedName>
        <fullName evidence="2">Uncharacterized protein</fullName>
    </submittedName>
</protein>
<keyword evidence="2" id="KW-0614">Plasmid</keyword>
<dbReference type="EMBL" id="CP001466">
    <property type="protein sequence ID" value="ACN53216.1"/>
    <property type="molecule type" value="Genomic_DNA"/>
</dbReference>
<geneLocation type="plasmid" evidence="2 4">
    <name>A14S_lp38</name>
</geneLocation>
<dbReference type="RefSeq" id="WP_012665600.1">
    <property type="nucleotide sequence ID" value="NC_012176.1"/>
</dbReference>
<evidence type="ECO:0000313" key="2">
    <source>
        <dbReference type="EMBL" id="ACN53148.1"/>
    </source>
</evidence>
<dbReference type="PROSITE" id="PS51257">
    <property type="entry name" value="PROKAR_LIPOPROTEIN"/>
    <property type="match status" value="1"/>
</dbReference>
<organism evidence="2 4">
    <name type="scientific">Borreliella spielmanii A14S</name>
    <dbReference type="NCBI Taxonomy" id="498742"/>
    <lineage>
        <taxon>Bacteria</taxon>
        <taxon>Pseudomonadati</taxon>
        <taxon>Spirochaetota</taxon>
        <taxon>Spirochaetia</taxon>
        <taxon>Spirochaetales</taxon>
        <taxon>Borreliaceae</taxon>
        <taxon>Borreliella</taxon>
    </lineage>
</organism>
<dbReference type="HOGENOM" id="CLU_118005_0_0_12"/>